<accession>A0AC61R6D6</accession>
<dbReference type="Proteomes" id="UP000308836">
    <property type="component" value="Unassembled WGS sequence"/>
</dbReference>
<keyword evidence="2" id="KW-1185">Reference proteome</keyword>
<protein>
    <submittedName>
        <fullName evidence="1">Uncharacterized protein</fullName>
    </submittedName>
</protein>
<gene>
    <name evidence="1" type="ORF">E5336_07605</name>
</gene>
<organism evidence="1 2">
    <name type="scientific">Dubosiella muris</name>
    <dbReference type="NCBI Taxonomy" id="3038133"/>
    <lineage>
        <taxon>Bacteria</taxon>
        <taxon>Bacillati</taxon>
        <taxon>Bacillota</taxon>
        <taxon>Erysipelotrichia</taxon>
        <taxon>Erysipelotrichales</taxon>
        <taxon>Erysipelotrichaceae</taxon>
        <taxon>Dubosiella</taxon>
    </lineage>
</organism>
<reference evidence="1" key="1">
    <citation type="submission" date="2019-04" db="EMBL/GenBank/DDBJ databases">
        <title>Microbes associate with the intestines of laboratory mice.</title>
        <authorList>
            <person name="Navarre W."/>
            <person name="Wong E."/>
            <person name="Huang K."/>
            <person name="Tropini C."/>
            <person name="Ng K."/>
            <person name="Yu B."/>
        </authorList>
    </citation>
    <scope>NUCLEOTIDE SEQUENCE</scope>
    <source>
        <strain evidence="1">NM09_H32</strain>
    </source>
</reference>
<proteinExistence type="predicted"/>
<evidence type="ECO:0000313" key="1">
    <source>
        <dbReference type="EMBL" id="TGY65688.1"/>
    </source>
</evidence>
<evidence type="ECO:0000313" key="2">
    <source>
        <dbReference type="Proteomes" id="UP000308836"/>
    </source>
</evidence>
<comment type="caution">
    <text evidence="1">The sequence shown here is derived from an EMBL/GenBank/DDBJ whole genome shotgun (WGS) entry which is preliminary data.</text>
</comment>
<sequence>MCVVHLEPEEFVSQVYKSHAKIDFRVYPMDNTIAVLVYCIRDGQTLYYMDRALASTQKQALIDEMNSDERHAELYRKVALDERLRFNGSCSPL</sequence>
<name>A0AC61R6D6_9FIRM</name>
<dbReference type="EMBL" id="SRYG01000014">
    <property type="protein sequence ID" value="TGY65688.1"/>
    <property type="molecule type" value="Genomic_DNA"/>
</dbReference>